<comment type="subcellular location">
    <subcellularLocation>
        <location evidence="1">Membrane</location>
        <topology evidence="1">Multi-pass membrane protein</topology>
    </subcellularLocation>
</comment>
<name>A0A512RHR9_9BACT</name>
<feature type="region of interest" description="Disordered" evidence="5">
    <location>
        <begin position="254"/>
        <end position="280"/>
    </location>
</feature>
<feature type="domain" description="Peptidase S54 rhomboid" evidence="7">
    <location>
        <begin position="72"/>
        <end position="220"/>
    </location>
</feature>
<dbReference type="Gene3D" id="1.20.1540.10">
    <property type="entry name" value="Rhomboid-like"/>
    <property type="match status" value="1"/>
</dbReference>
<evidence type="ECO:0000259" key="8">
    <source>
        <dbReference type="Pfam" id="PF20216"/>
    </source>
</evidence>
<evidence type="ECO:0000259" key="7">
    <source>
        <dbReference type="Pfam" id="PF01694"/>
    </source>
</evidence>
<keyword evidence="4 6" id="KW-0472">Membrane</keyword>
<dbReference type="Pfam" id="PF01694">
    <property type="entry name" value="Rhomboid"/>
    <property type="match status" value="1"/>
</dbReference>
<feature type="transmembrane region" description="Helical" evidence="6">
    <location>
        <begin position="140"/>
        <end position="164"/>
    </location>
</feature>
<organism evidence="9 10">
    <name type="scientific">Chitinophaga cymbidii</name>
    <dbReference type="NCBI Taxonomy" id="1096750"/>
    <lineage>
        <taxon>Bacteria</taxon>
        <taxon>Pseudomonadati</taxon>
        <taxon>Bacteroidota</taxon>
        <taxon>Chitinophagia</taxon>
        <taxon>Chitinophagales</taxon>
        <taxon>Chitinophagaceae</taxon>
        <taxon>Chitinophaga</taxon>
    </lineage>
</organism>
<keyword evidence="2 6" id="KW-0812">Transmembrane</keyword>
<dbReference type="InterPro" id="IPR035952">
    <property type="entry name" value="Rhomboid-like_sf"/>
</dbReference>
<feature type="transmembrane region" description="Helical" evidence="6">
    <location>
        <begin position="84"/>
        <end position="103"/>
    </location>
</feature>
<comment type="caution">
    <text evidence="9">The sequence shown here is derived from an EMBL/GenBank/DDBJ whole genome shotgun (WGS) entry which is preliminary data.</text>
</comment>
<feature type="transmembrane region" description="Helical" evidence="6">
    <location>
        <begin position="115"/>
        <end position="134"/>
    </location>
</feature>
<dbReference type="Pfam" id="PF20216">
    <property type="entry name" value="DUF6576"/>
    <property type="match status" value="1"/>
</dbReference>
<feature type="region of interest" description="Disordered" evidence="5">
    <location>
        <begin position="296"/>
        <end position="320"/>
    </location>
</feature>
<dbReference type="PANTHER" id="PTHR43066">
    <property type="entry name" value="RHOMBOID-RELATED PROTEIN"/>
    <property type="match status" value="1"/>
</dbReference>
<accession>A0A512RHR9</accession>
<gene>
    <name evidence="9" type="ORF">CCY01nite_14970</name>
</gene>
<dbReference type="GO" id="GO:0004252">
    <property type="term" value="F:serine-type endopeptidase activity"/>
    <property type="evidence" value="ECO:0007669"/>
    <property type="project" value="InterPro"/>
</dbReference>
<dbReference type="RefSeq" id="WP_146859334.1">
    <property type="nucleotide sequence ID" value="NZ_BKAU01000001.1"/>
</dbReference>
<feature type="domain" description="DUF6576" evidence="8">
    <location>
        <begin position="283"/>
        <end position="314"/>
    </location>
</feature>
<dbReference type="SUPFAM" id="SSF144091">
    <property type="entry name" value="Rhomboid-like"/>
    <property type="match status" value="1"/>
</dbReference>
<evidence type="ECO:0000256" key="1">
    <source>
        <dbReference type="ARBA" id="ARBA00004141"/>
    </source>
</evidence>
<sequence length="320" mass="35458">MQLTEKERMPRLSLGEEKNMVTQLLILNITVFILLYFIRIIYQMEDYGVPAFNRDVLSNTHVPADPMLLLQKPWTIITAQFAHIQFWDIFSNGVWLFCFGSLLQNISGHRLVVPLYIFGSLTGFAFYIAGMNLVPAFKPLVAGSGIMGAGAGVMALAVGVTVLAPNNRVFPLLMKGGMPVWVITLIYLALNGLAIFSSTEISYTSLLYTLGGAFMGYMFIAQFKRGYNWGNGINNLFFAISHLFHPKSIREARKAETPPPGASFRARTSPAPFTKVGAPSVSEQKVNEILDKINAEGMESLTPEEKETLLRASKEKSGEF</sequence>
<evidence type="ECO:0000256" key="5">
    <source>
        <dbReference type="SAM" id="MobiDB-lite"/>
    </source>
</evidence>
<dbReference type="Proteomes" id="UP000321436">
    <property type="component" value="Unassembled WGS sequence"/>
</dbReference>
<dbReference type="GO" id="GO:0016020">
    <property type="term" value="C:membrane"/>
    <property type="evidence" value="ECO:0007669"/>
    <property type="project" value="UniProtKB-SubCell"/>
</dbReference>
<feature type="transmembrane region" description="Helical" evidence="6">
    <location>
        <begin position="201"/>
        <end position="220"/>
    </location>
</feature>
<evidence type="ECO:0000313" key="9">
    <source>
        <dbReference type="EMBL" id="GEP95237.1"/>
    </source>
</evidence>
<dbReference type="PANTHER" id="PTHR43066:SF11">
    <property type="entry name" value="PEPTIDASE S54 RHOMBOID DOMAIN-CONTAINING PROTEIN"/>
    <property type="match status" value="1"/>
</dbReference>
<evidence type="ECO:0000313" key="10">
    <source>
        <dbReference type="Proteomes" id="UP000321436"/>
    </source>
</evidence>
<dbReference type="AlphaFoldDB" id="A0A512RHR9"/>
<reference evidence="9 10" key="1">
    <citation type="submission" date="2019-07" db="EMBL/GenBank/DDBJ databases">
        <title>Whole genome shotgun sequence of Chitinophaga cymbidii NBRC 109752.</title>
        <authorList>
            <person name="Hosoyama A."/>
            <person name="Uohara A."/>
            <person name="Ohji S."/>
            <person name="Ichikawa N."/>
        </authorList>
    </citation>
    <scope>NUCLEOTIDE SEQUENCE [LARGE SCALE GENOMIC DNA]</scope>
    <source>
        <strain evidence="9 10">NBRC 109752</strain>
    </source>
</reference>
<dbReference type="InterPro" id="IPR022764">
    <property type="entry name" value="Peptidase_S54_rhomboid_dom"/>
</dbReference>
<feature type="transmembrane region" description="Helical" evidence="6">
    <location>
        <begin position="176"/>
        <end position="195"/>
    </location>
</feature>
<evidence type="ECO:0000256" key="2">
    <source>
        <dbReference type="ARBA" id="ARBA00022692"/>
    </source>
</evidence>
<dbReference type="EMBL" id="BKAU01000001">
    <property type="protein sequence ID" value="GEP95237.1"/>
    <property type="molecule type" value="Genomic_DNA"/>
</dbReference>
<evidence type="ECO:0000256" key="6">
    <source>
        <dbReference type="SAM" id="Phobius"/>
    </source>
</evidence>
<keyword evidence="3 6" id="KW-1133">Transmembrane helix</keyword>
<keyword evidence="10" id="KW-1185">Reference proteome</keyword>
<evidence type="ECO:0000256" key="4">
    <source>
        <dbReference type="ARBA" id="ARBA00023136"/>
    </source>
</evidence>
<protein>
    <submittedName>
        <fullName evidence="9">Uncharacterized protein</fullName>
    </submittedName>
</protein>
<dbReference type="InterPro" id="IPR046483">
    <property type="entry name" value="DUF6576"/>
</dbReference>
<feature type="compositionally biased region" description="Basic and acidic residues" evidence="5">
    <location>
        <begin position="303"/>
        <end position="320"/>
    </location>
</feature>
<dbReference type="OrthoDB" id="680602at2"/>
<evidence type="ECO:0000256" key="3">
    <source>
        <dbReference type="ARBA" id="ARBA00022989"/>
    </source>
</evidence>
<proteinExistence type="predicted"/>
<feature type="transmembrane region" description="Helical" evidence="6">
    <location>
        <begin position="21"/>
        <end position="42"/>
    </location>
</feature>